<dbReference type="NCBIfam" id="TIGR01477">
    <property type="entry name" value="RIFIN"/>
    <property type="match status" value="1"/>
</dbReference>
<evidence type="ECO:0000256" key="1">
    <source>
        <dbReference type="SAM" id="Coils"/>
    </source>
</evidence>
<dbReference type="VEuPathDB" id="PlasmoDB:PRCDC_0038300"/>
<evidence type="ECO:0000313" key="4">
    <source>
        <dbReference type="EMBL" id="SOV84063.1"/>
    </source>
</evidence>
<accession>A0A2P9DST4</accession>
<dbReference type="InterPro" id="IPR006373">
    <property type="entry name" value="VSA_Rifin"/>
</dbReference>
<keyword evidence="1" id="KW-0175">Coiled coil</keyword>
<dbReference type="VEuPathDB" id="PlasmoDB:PRG01_0001700"/>
<evidence type="ECO:0000256" key="3">
    <source>
        <dbReference type="SAM" id="SignalP"/>
    </source>
</evidence>
<keyword evidence="2" id="KW-1133">Transmembrane helix</keyword>
<gene>
    <name evidence="4" type="ORF">PRG01_0001700</name>
</gene>
<feature type="transmembrane region" description="Helical" evidence="2">
    <location>
        <begin position="283"/>
        <end position="305"/>
    </location>
</feature>
<keyword evidence="2" id="KW-0812">Transmembrane</keyword>
<reference evidence="4 5" key="1">
    <citation type="submission" date="2016-09" db="EMBL/GenBank/DDBJ databases">
        <authorList>
            <consortium name="Pathogen Informatics"/>
        </authorList>
    </citation>
    <scope>NUCLEOTIDE SEQUENCE [LARGE SCALE GENOMIC DNA]</scope>
</reference>
<evidence type="ECO:0000313" key="5">
    <source>
        <dbReference type="Proteomes" id="UP000240500"/>
    </source>
</evidence>
<dbReference type="AlphaFoldDB" id="A0A2P9DST4"/>
<protein>
    <submittedName>
        <fullName evidence="4">Rifin PIR protein, putative</fullName>
    </submittedName>
</protein>
<name>A0A2P9DST4_PLARE</name>
<feature type="coiled-coil region" evidence="1">
    <location>
        <begin position="70"/>
        <end position="97"/>
    </location>
</feature>
<keyword evidence="2" id="KW-0472">Membrane</keyword>
<dbReference type="Proteomes" id="UP000240500">
    <property type="component" value="Unassembled WGS sequence"/>
</dbReference>
<proteinExistence type="predicted"/>
<evidence type="ECO:0000256" key="2">
    <source>
        <dbReference type="SAM" id="Phobius"/>
    </source>
</evidence>
<dbReference type="EMBL" id="OFAE01000014">
    <property type="protein sequence ID" value="SOV84063.1"/>
    <property type="molecule type" value="Genomic_DNA"/>
</dbReference>
<dbReference type="Pfam" id="PF02009">
    <property type="entry name" value="RIFIN"/>
    <property type="match status" value="1"/>
</dbReference>
<organism evidence="4 5">
    <name type="scientific">Plasmodium reichenowi</name>
    <dbReference type="NCBI Taxonomy" id="5854"/>
    <lineage>
        <taxon>Eukaryota</taxon>
        <taxon>Sar</taxon>
        <taxon>Alveolata</taxon>
        <taxon>Apicomplexa</taxon>
        <taxon>Aconoidasida</taxon>
        <taxon>Haemosporida</taxon>
        <taxon>Plasmodiidae</taxon>
        <taxon>Plasmodium</taxon>
        <taxon>Plasmodium (Laverania)</taxon>
    </lineage>
</organism>
<sequence length="325" mass="35977">MKLHCSKILLFVLPINILLKLSSNEHNKNKPSITPHHTPTTTSRVLSECDTQSSNYDKDADMISVKEIFERQTSKRFEEYEERMKDKRQKRKEQRDKNIEKIIEEDKREKSLADKVEKGCLMCGCGLGSVAASVGIFGTVAVKELTKTATAAAVAAAEKEAIAEATQAGMKAVIPIIERSSSIYEPQAIARFISIVNEKNFKSAAALYESVVNVFSETCKNGGSEAPTKFCNFMVINSEDVTFKPFTQVGATAYDAKLASETPVLKAAKVGAVDAKYATCQTAIIASVVALLIIVLAMIIIYLILRHRRKKKMKKKAQYTKLLEE</sequence>
<feature type="signal peptide" evidence="3">
    <location>
        <begin position="1"/>
        <end position="24"/>
    </location>
</feature>
<feature type="chain" id="PRO_5015197914" evidence="3">
    <location>
        <begin position="25"/>
        <end position="325"/>
    </location>
</feature>
<keyword evidence="3" id="KW-0732">Signal</keyword>